<dbReference type="PROSITE" id="PS51257">
    <property type="entry name" value="PROKAR_LIPOPROTEIN"/>
    <property type="match status" value="1"/>
</dbReference>
<keyword evidence="1 4" id="KW-0732">Signal</keyword>
<dbReference type="AlphaFoldDB" id="A0A4P7VQ05"/>
<dbReference type="GO" id="GO:0007154">
    <property type="term" value="P:cell communication"/>
    <property type="evidence" value="ECO:0007669"/>
    <property type="project" value="InterPro"/>
</dbReference>
<dbReference type="InterPro" id="IPR038081">
    <property type="entry name" value="CalX-like_sf"/>
</dbReference>
<dbReference type="Gene3D" id="2.60.40.2030">
    <property type="match status" value="1"/>
</dbReference>
<dbReference type="Pfam" id="PF03160">
    <property type="entry name" value="Calx-beta"/>
    <property type="match status" value="1"/>
</dbReference>
<evidence type="ECO:0000256" key="4">
    <source>
        <dbReference type="SAM" id="SignalP"/>
    </source>
</evidence>
<dbReference type="SMART" id="SM00237">
    <property type="entry name" value="Calx_beta"/>
    <property type="match status" value="1"/>
</dbReference>
<dbReference type="Proteomes" id="UP000297031">
    <property type="component" value="Chromosome"/>
</dbReference>
<reference evidence="6 7" key="1">
    <citation type="submission" date="2019-02" db="EMBL/GenBank/DDBJ databases">
        <title>Isolation and identification of novel species under the genus Muribaculum.</title>
        <authorList>
            <person name="Miyake S."/>
            <person name="Ding Y."/>
            <person name="Low A."/>
            <person name="Soh M."/>
            <person name="Seedorf H."/>
        </authorList>
    </citation>
    <scope>NUCLEOTIDE SEQUENCE [LARGE SCALE GENOMIC DNA]</scope>
    <source>
        <strain evidence="6 7">TLL-A4</strain>
    </source>
</reference>
<evidence type="ECO:0000256" key="2">
    <source>
        <dbReference type="ARBA" id="ARBA00022737"/>
    </source>
</evidence>
<feature type="signal peptide" evidence="4">
    <location>
        <begin position="1"/>
        <end position="20"/>
    </location>
</feature>
<evidence type="ECO:0000313" key="7">
    <source>
        <dbReference type="Proteomes" id="UP000297031"/>
    </source>
</evidence>
<dbReference type="OrthoDB" id="1073131at2"/>
<sequence length="297" mass="32544">MKLSKILAIGLAVLTMTACSDDDEFNFNSDGNVTVDMAQPSITLKENKGYFNVPVVVSGEANGYVQVTVEVQEATGNPAMDDVHYIVTSKTINIASEDKVGNVEIKTVDDGEINENREFIVTIVDAKGAKIGNERSTTVTIRDNDSEFYEKLMGKWALNFVSKGAPDKWDVNVVGYEETEAGYNETLYITGIMGYSWAQLEVSYFFDKATNVGYLEVPLGTLVADGVDFGSFTGTVLAATVENGYVVTDGTLRAEWNDMFTEITFQDSPVLYLAVFDEATGDFMGGWKSLNLVNMTR</sequence>
<organism evidence="6 7">
    <name type="scientific">Muribaculum gordoncarteri</name>
    <dbReference type="NCBI Taxonomy" id="2530390"/>
    <lineage>
        <taxon>Bacteria</taxon>
        <taxon>Pseudomonadati</taxon>
        <taxon>Bacteroidota</taxon>
        <taxon>Bacteroidia</taxon>
        <taxon>Bacteroidales</taxon>
        <taxon>Muribaculaceae</taxon>
        <taxon>Muribaculum</taxon>
    </lineage>
</organism>
<keyword evidence="7" id="KW-1185">Reference proteome</keyword>
<proteinExistence type="predicted"/>
<dbReference type="GO" id="GO:0016020">
    <property type="term" value="C:membrane"/>
    <property type="evidence" value="ECO:0007669"/>
    <property type="project" value="InterPro"/>
</dbReference>
<dbReference type="InterPro" id="IPR003644">
    <property type="entry name" value="Calx_beta"/>
</dbReference>
<accession>A0A4P7VQ05</accession>
<keyword evidence="2" id="KW-0677">Repeat</keyword>
<dbReference type="EMBL" id="CP039393">
    <property type="protein sequence ID" value="QCD36388.1"/>
    <property type="molecule type" value="Genomic_DNA"/>
</dbReference>
<protein>
    <recommendedName>
        <fullName evidence="5">Calx-beta domain-containing protein</fullName>
    </recommendedName>
</protein>
<evidence type="ECO:0000256" key="1">
    <source>
        <dbReference type="ARBA" id="ARBA00022729"/>
    </source>
</evidence>
<feature type="domain" description="Calx-beta" evidence="5">
    <location>
        <begin position="22"/>
        <end position="124"/>
    </location>
</feature>
<evidence type="ECO:0000256" key="3">
    <source>
        <dbReference type="ARBA" id="ARBA00022837"/>
    </source>
</evidence>
<name>A0A4P7VQ05_9BACT</name>
<dbReference type="RefSeq" id="WP_135946727.1">
    <property type="nucleotide sequence ID" value="NZ_CBFGDD010000001.1"/>
</dbReference>
<gene>
    <name evidence="6" type="ORF">E7746_11100</name>
</gene>
<dbReference type="KEGG" id="mgod:E7746_11100"/>
<feature type="chain" id="PRO_5020337289" description="Calx-beta domain-containing protein" evidence="4">
    <location>
        <begin position="21"/>
        <end position="297"/>
    </location>
</feature>
<dbReference type="SUPFAM" id="SSF141072">
    <property type="entry name" value="CalX-like"/>
    <property type="match status" value="1"/>
</dbReference>
<evidence type="ECO:0000313" key="6">
    <source>
        <dbReference type="EMBL" id="QCD36388.1"/>
    </source>
</evidence>
<evidence type="ECO:0000259" key="5">
    <source>
        <dbReference type="SMART" id="SM00237"/>
    </source>
</evidence>
<keyword evidence="3" id="KW-0106">Calcium</keyword>